<reference evidence="2 3" key="1">
    <citation type="submission" date="2024-01" db="EMBL/GenBank/DDBJ databases">
        <title>Comparative genomics of Cryptococcus and Kwoniella reveals pathogenesis evolution and contrasting modes of karyotype evolution via chromosome fusion or intercentromeric recombination.</title>
        <authorList>
            <person name="Coelho M.A."/>
            <person name="David-Palma M."/>
            <person name="Shea T."/>
            <person name="Bowers K."/>
            <person name="McGinley-Smith S."/>
            <person name="Mohammad A.W."/>
            <person name="Gnirke A."/>
            <person name="Yurkov A.M."/>
            <person name="Nowrousian M."/>
            <person name="Sun S."/>
            <person name="Cuomo C.A."/>
            <person name="Heitman J."/>
        </authorList>
    </citation>
    <scope>NUCLEOTIDE SEQUENCE [LARGE SCALE GENOMIC DNA]</scope>
    <source>
        <strain evidence="2 3">CBS 6074</strain>
    </source>
</reference>
<dbReference type="PANTHER" id="PTHR21193">
    <property type="entry name" value="OXIDOREDUCTASE-LIKE DOMAIN-CONTAINING PROTEIN 1"/>
    <property type="match status" value="1"/>
</dbReference>
<feature type="domain" description="Oxidoreductase-like" evidence="1">
    <location>
        <begin position="143"/>
        <end position="188"/>
    </location>
</feature>
<sequence length="240" mass="26602">MPLLSRYIAPITQARITKGFRQNGQSLVDKRGISNIPPVRRKRQLNQLSKYQQHVSAPISDTPLKDVIGGLPSNGGLDSIENGDDVFQTTSTKPVLSSIQEIPSVKTETQGVRLANTLPAMKDTYEIDKAKKKEGGRRKEINVQGIIVPPKPIPPGEEECCMSGCVNCVYTIYADDLELYQSSVESAKNALKEMKIPEVDWPEELKGRPKSEEEIKEGVENNVDPVMSAFLALENKLKKK</sequence>
<gene>
    <name evidence="2" type="ORF">L201_001588</name>
</gene>
<name>A0AAX4JMR6_9TREE</name>
<dbReference type="AlphaFoldDB" id="A0AAX4JMR6"/>
<dbReference type="EMBL" id="CP144099">
    <property type="protein sequence ID" value="WWC86711.1"/>
    <property type="molecule type" value="Genomic_DNA"/>
</dbReference>
<dbReference type="RefSeq" id="XP_066073474.1">
    <property type="nucleotide sequence ID" value="XM_066217377.1"/>
</dbReference>
<evidence type="ECO:0000259" key="1">
    <source>
        <dbReference type="Pfam" id="PF09791"/>
    </source>
</evidence>
<dbReference type="GO" id="GO:0005739">
    <property type="term" value="C:mitochondrion"/>
    <property type="evidence" value="ECO:0007669"/>
    <property type="project" value="TreeGrafter"/>
</dbReference>
<evidence type="ECO:0000313" key="3">
    <source>
        <dbReference type="Proteomes" id="UP001355207"/>
    </source>
</evidence>
<keyword evidence="3" id="KW-1185">Reference proteome</keyword>
<dbReference type="GeneID" id="91092260"/>
<proteinExistence type="predicted"/>
<dbReference type="InterPro" id="IPR019180">
    <property type="entry name" value="Oxidoreductase-like_N"/>
</dbReference>
<protein>
    <recommendedName>
        <fullName evidence="1">Oxidoreductase-like domain-containing protein</fullName>
    </recommendedName>
</protein>
<dbReference type="InterPro" id="IPR039251">
    <property type="entry name" value="OXLD1"/>
</dbReference>
<accession>A0AAX4JMR6</accession>
<evidence type="ECO:0000313" key="2">
    <source>
        <dbReference type="EMBL" id="WWC86711.1"/>
    </source>
</evidence>
<organism evidence="2 3">
    <name type="scientific">Kwoniella dendrophila CBS 6074</name>
    <dbReference type="NCBI Taxonomy" id="1295534"/>
    <lineage>
        <taxon>Eukaryota</taxon>
        <taxon>Fungi</taxon>
        <taxon>Dikarya</taxon>
        <taxon>Basidiomycota</taxon>
        <taxon>Agaricomycotina</taxon>
        <taxon>Tremellomycetes</taxon>
        <taxon>Tremellales</taxon>
        <taxon>Cryptococcaceae</taxon>
        <taxon>Kwoniella</taxon>
    </lineage>
</organism>
<dbReference type="PANTHER" id="PTHR21193:SF3">
    <property type="entry name" value="OXIDOREDUCTASE-LIKE DOMAIN-CONTAINING PROTEIN 1"/>
    <property type="match status" value="1"/>
</dbReference>
<dbReference type="Pfam" id="PF09791">
    <property type="entry name" value="Oxidored-like"/>
    <property type="match status" value="1"/>
</dbReference>
<dbReference type="Proteomes" id="UP001355207">
    <property type="component" value="Chromosome 2"/>
</dbReference>